<dbReference type="EMBL" id="FLRC01000025">
    <property type="protein sequence ID" value="SBT26066.1"/>
    <property type="molecule type" value="Genomic_DNA"/>
</dbReference>
<evidence type="ECO:0000313" key="10">
    <source>
        <dbReference type="EMBL" id="SBT26066.1"/>
    </source>
</evidence>
<evidence type="ECO:0000256" key="2">
    <source>
        <dbReference type="ARBA" id="ARBA00007613"/>
    </source>
</evidence>
<dbReference type="RefSeq" id="WP_067755171.1">
    <property type="nucleotide sequence ID" value="NZ_LT907988.1"/>
</dbReference>
<dbReference type="STRING" id="1851544.ODI_00546"/>
<feature type="chain" id="PRO_5015018681" evidence="9">
    <location>
        <begin position="20"/>
        <end position="464"/>
    </location>
</feature>
<keyword evidence="12" id="KW-1185">Reference proteome</keyword>
<dbReference type="Proteomes" id="UP000078558">
    <property type="component" value="Chromosome I"/>
</dbReference>
<feature type="signal peptide" evidence="9">
    <location>
        <begin position="1"/>
        <end position="19"/>
    </location>
</feature>
<dbReference type="Gene3D" id="2.20.200.10">
    <property type="entry name" value="Outer membrane efflux proteins (OEP)"/>
    <property type="match status" value="1"/>
</dbReference>
<reference evidence="10 12" key="1">
    <citation type="submission" date="2016-06" db="EMBL/GenBank/DDBJ databases">
        <authorList>
            <person name="Kjaerup R.B."/>
            <person name="Dalgaard T.S."/>
            <person name="Juul-Madsen H.R."/>
        </authorList>
    </citation>
    <scope>NUCLEOTIDE SEQUENCE [LARGE SCALE GENOMIC DNA]</scope>
    <source>
        <strain evidence="10">Orrdi1</strain>
    </source>
</reference>
<dbReference type="EMBL" id="LT907988">
    <property type="protein sequence ID" value="SOE48831.1"/>
    <property type="molecule type" value="Genomic_DNA"/>
</dbReference>
<comment type="subcellular location">
    <subcellularLocation>
        <location evidence="9">Cell membrane</location>
        <topology evidence="9">Lipid-anchor</topology>
    </subcellularLocation>
    <subcellularLocation>
        <location evidence="1">Membrane</location>
    </subcellularLocation>
</comment>
<name>A0A1C3K3I3_9BURK</name>
<keyword evidence="3 9" id="KW-1134">Transmembrane beta strand</keyword>
<dbReference type="KEGG" id="odi:ODI_R1672"/>
<keyword evidence="8 9" id="KW-0449">Lipoprotein</keyword>
<gene>
    <name evidence="10" type="ORF">ODI_00546</name>
    <name evidence="11" type="ORF">ODI_R1672</name>
</gene>
<evidence type="ECO:0000313" key="11">
    <source>
        <dbReference type="EMBL" id="SOE48831.1"/>
    </source>
</evidence>
<dbReference type="SUPFAM" id="SSF56954">
    <property type="entry name" value="Outer membrane efflux proteins (OEP)"/>
    <property type="match status" value="1"/>
</dbReference>
<dbReference type="GO" id="GO:0005886">
    <property type="term" value="C:plasma membrane"/>
    <property type="evidence" value="ECO:0007669"/>
    <property type="project" value="UniProtKB-SubCell"/>
</dbReference>
<dbReference type="InterPro" id="IPR003423">
    <property type="entry name" value="OMP_efflux"/>
</dbReference>
<sequence>MKRLLALLPLLLATGCAQIAPGATPADPVDAATLGLVASPVQWPAADWWQRYEDPQLNRLVEQAVAGSPSLLAAQARVAQANAAAAQARTDLLPSVTGNYGLTRQRYSGNYIYPPPLGGSVGTDNRLALDFSYEIDFWGKHRAEHEAALSRVQSAEAEARAAHNLLASAVVRSYLNLQNAFAQQQVIADTVRQREDVAQLTRDRQAAGLDTQVEVKQAESALAAAKVEAVQVQTRLAVGRNQLAALAGGGPELARGIQAAALRRLPLAVPDTLPIELLGHRPDVVAARWRAEAARKDIQSARAAFYPNVNLSAFLGFASLSTGNLLNAGSRMAGIGPAISLPIFEGGRLNAALAGRRAESDLAVADYNDTVLTAVHQVADAVDALRLLGDESQAQTQARAAVEEAYALARDRYRSGLGNYLSVLIAQDGVLQQRRQETDLRLRGYQLDADLAYALGGGYAPDAS</sequence>
<dbReference type="NCBIfam" id="TIGR01845">
    <property type="entry name" value="outer_NodT"/>
    <property type="match status" value="1"/>
</dbReference>
<dbReference type="InterPro" id="IPR010131">
    <property type="entry name" value="MdtP/NodT-like"/>
</dbReference>
<evidence type="ECO:0000256" key="6">
    <source>
        <dbReference type="ARBA" id="ARBA00023136"/>
    </source>
</evidence>
<dbReference type="OrthoDB" id="9770517at2"/>
<dbReference type="PANTHER" id="PTHR30203">
    <property type="entry name" value="OUTER MEMBRANE CATION EFFLUX PROTEIN"/>
    <property type="match status" value="1"/>
</dbReference>
<evidence type="ECO:0000256" key="3">
    <source>
        <dbReference type="ARBA" id="ARBA00022452"/>
    </source>
</evidence>
<keyword evidence="7 9" id="KW-0564">Palmitate</keyword>
<evidence type="ECO:0000256" key="7">
    <source>
        <dbReference type="ARBA" id="ARBA00023139"/>
    </source>
</evidence>
<dbReference type="Pfam" id="PF02321">
    <property type="entry name" value="OEP"/>
    <property type="match status" value="2"/>
</dbReference>
<keyword evidence="4 9" id="KW-0812">Transmembrane</keyword>
<dbReference type="GO" id="GO:0015562">
    <property type="term" value="F:efflux transmembrane transporter activity"/>
    <property type="evidence" value="ECO:0007669"/>
    <property type="project" value="InterPro"/>
</dbReference>
<proteinExistence type="inferred from homology"/>
<evidence type="ECO:0000256" key="1">
    <source>
        <dbReference type="ARBA" id="ARBA00004370"/>
    </source>
</evidence>
<dbReference type="PROSITE" id="PS51257">
    <property type="entry name" value="PROKAR_LIPOPROTEIN"/>
    <property type="match status" value="1"/>
</dbReference>
<protein>
    <submittedName>
        <fullName evidence="10">Outer membrane component of tripartite multidrug resistance system</fullName>
    </submittedName>
</protein>
<evidence type="ECO:0000256" key="4">
    <source>
        <dbReference type="ARBA" id="ARBA00022692"/>
    </source>
</evidence>
<reference evidence="11 12" key="2">
    <citation type="submission" date="2017-08" db="EMBL/GenBank/DDBJ databases">
        <authorList>
            <person name="de Groot N.N."/>
        </authorList>
    </citation>
    <scope>NUCLEOTIDE SEQUENCE [LARGE SCALE GENOMIC DNA]</scope>
    <source>
        <strain evidence="11">Orrdi1</strain>
    </source>
</reference>
<keyword evidence="6 9" id="KW-0472">Membrane</keyword>
<dbReference type="AlphaFoldDB" id="A0A1C3K3I3"/>
<evidence type="ECO:0000313" key="12">
    <source>
        <dbReference type="Proteomes" id="UP000078558"/>
    </source>
</evidence>
<evidence type="ECO:0000256" key="5">
    <source>
        <dbReference type="ARBA" id="ARBA00022729"/>
    </source>
</evidence>
<dbReference type="Gene3D" id="1.20.1600.10">
    <property type="entry name" value="Outer membrane efflux proteins (OEP)"/>
    <property type="match status" value="1"/>
</dbReference>
<accession>A0A1C3K3I3</accession>
<organism evidence="10 12">
    <name type="scientific">Orrella dioscoreae</name>
    <dbReference type="NCBI Taxonomy" id="1851544"/>
    <lineage>
        <taxon>Bacteria</taxon>
        <taxon>Pseudomonadati</taxon>
        <taxon>Pseudomonadota</taxon>
        <taxon>Betaproteobacteria</taxon>
        <taxon>Burkholderiales</taxon>
        <taxon>Alcaligenaceae</taxon>
        <taxon>Orrella</taxon>
    </lineage>
</organism>
<keyword evidence="5 9" id="KW-0732">Signal</keyword>
<evidence type="ECO:0000256" key="8">
    <source>
        <dbReference type="ARBA" id="ARBA00023288"/>
    </source>
</evidence>
<comment type="similarity">
    <text evidence="2 9">Belongs to the outer membrane factor (OMF) (TC 1.B.17) family.</text>
</comment>
<evidence type="ECO:0000256" key="9">
    <source>
        <dbReference type="RuleBase" id="RU362097"/>
    </source>
</evidence>
<dbReference type="PANTHER" id="PTHR30203:SF20">
    <property type="entry name" value="MULTIDRUG RESISTANCE OUTER MEMBRANE PROTEIN MDTP-RELATED"/>
    <property type="match status" value="1"/>
</dbReference>